<feature type="binding site" evidence="16">
    <location>
        <position position="199"/>
    </location>
    <ligand>
        <name>NADP(+)</name>
        <dbReference type="ChEBI" id="CHEBI:58349"/>
    </ligand>
</feature>
<dbReference type="Proteomes" id="UP000547628">
    <property type="component" value="Unassembled WGS sequence"/>
</dbReference>
<comment type="pathway">
    <text evidence="2 14">Cofactor biosynthesis; riboflavin biosynthesis; 5-amino-6-(D-ribitylamino)uracil from GTP: step 2/4.</text>
</comment>
<accession>A0A839H3K0</accession>
<keyword evidence="10 14" id="KW-0560">Oxidoreductase</keyword>
<comment type="pathway">
    <text evidence="3 14">Cofactor biosynthesis; riboflavin biosynthesis; 5-amino-6-(D-ribitylamino)uracil from GTP: step 3/4.</text>
</comment>
<dbReference type="PANTHER" id="PTHR38011:SF7">
    <property type="entry name" value="2,5-DIAMINO-6-RIBOSYLAMINO-4(3H)-PYRIMIDINONE 5'-PHOSPHATE REDUCTASE"/>
    <property type="match status" value="1"/>
</dbReference>
<dbReference type="PIRSF" id="PIRSF006769">
    <property type="entry name" value="RibD"/>
    <property type="match status" value="1"/>
</dbReference>
<dbReference type="InterPro" id="IPR016193">
    <property type="entry name" value="Cytidine_deaminase-like"/>
</dbReference>
<dbReference type="SUPFAM" id="SSF53597">
    <property type="entry name" value="Dihydrofolate reductase-like"/>
    <property type="match status" value="1"/>
</dbReference>
<dbReference type="GO" id="GO:0008703">
    <property type="term" value="F:5-amino-6-(5-phosphoribosylamino)uracil reductase activity"/>
    <property type="evidence" value="ECO:0007669"/>
    <property type="project" value="UniProtKB-EC"/>
</dbReference>
<keyword evidence="11" id="KW-0511">Multifunctional enzyme</keyword>
<evidence type="ECO:0000256" key="11">
    <source>
        <dbReference type="ARBA" id="ARBA00023268"/>
    </source>
</evidence>
<evidence type="ECO:0000256" key="16">
    <source>
        <dbReference type="PIRSR" id="PIRSR006769-2"/>
    </source>
</evidence>
<dbReference type="RefSeq" id="WP_182602328.1">
    <property type="nucleotide sequence ID" value="NZ_JACIVD010000054.1"/>
</dbReference>
<dbReference type="InterPro" id="IPR024072">
    <property type="entry name" value="DHFR-like_dom_sf"/>
</dbReference>
<evidence type="ECO:0000256" key="3">
    <source>
        <dbReference type="ARBA" id="ARBA00004910"/>
    </source>
</evidence>
<gene>
    <name evidence="19" type="primary">ribD</name>
    <name evidence="19" type="ORF">H5S41_03315</name>
</gene>
<feature type="binding site" evidence="16">
    <location>
        <position position="191"/>
    </location>
    <ligand>
        <name>NADP(+)</name>
        <dbReference type="ChEBI" id="CHEBI:58349"/>
    </ligand>
</feature>
<comment type="similarity">
    <text evidence="4 14">In the N-terminal section; belongs to the cytidine and deoxycytidylate deaminase family.</text>
</comment>
<comment type="catalytic activity">
    <reaction evidence="12 14">
        <text>5-amino-6-(5-phospho-D-ribitylamino)uracil + NADP(+) = 5-amino-6-(5-phospho-D-ribosylamino)uracil + NADPH + H(+)</text>
        <dbReference type="Rhea" id="RHEA:17845"/>
        <dbReference type="ChEBI" id="CHEBI:15378"/>
        <dbReference type="ChEBI" id="CHEBI:57783"/>
        <dbReference type="ChEBI" id="CHEBI:58349"/>
        <dbReference type="ChEBI" id="CHEBI:58421"/>
        <dbReference type="ChEBI" id="CHEBI:58453"/>
        <dbReference type="EC" id="1.1.1.193"/>
    </reaction>
</comment>
<dbReference type="InterPro" id="IPR002734">
    <property type="entry name" value="RibDG_C"/>
</dbReference>
<dbReference type="InterPro" id="IPR016192">
    <property type="entry name" value="APOBEC/CMP_deaminase_Zn-bd"/>
</dbReference>
<feature type="binding site" evidence="16">
    <location>
        <position position="195"/>
    </location>
    <ligand>
        <name>NADP(+)</name>
        <dbReference type="ChEBI" id="CHEBI:58349"/>
    </ligand>
</feature>
<evidence type="ECO:0000256" key="1">
    <source>
        <dbReference type="ARBA" id="ARBA00002151"/>
    </source>
</evidence>
<dbReference type="GO" id="GO:0008270">
    <property type="term" value="F:zinc ion binding"/>
    <property type="evidence" value="ECO:0007669"/>
    <property type="project" value="InterPro"/>
</dbReference>
<organism evidence="19 20">
    <name type="scientific">Limosilactobacillus albertensis</name>
    <dbReference type="NCBI Taxonomy" id="2759752"/>
    <lineage>
        <taxon>Bacteria</taxon>
        <taxon>Bacillati</taxon>
        <taxon>Bacillota</taxon>
        <taxon>Bacilli</taxon>
        <taxon>Lactobacillales</taxon>
        <taxon>Lactobacillaceae</taxon>
        <taxon>Limosilactobacillus</taxon>
    </lineage>
</organism>
<evidence type="ECO:0000256" key="9">
    <source>
        <dbReference type="ARBA" id="ARBA00022857"/>
    </source>
</evidence>
<feature type="binding site" evidence="17">
    <location>
        <position position="44"/>
    </location>
    <ligand>
        <name>Zn(2+)</name>
        <dbReference type="ChEBI" id="CHEBI:29105"/>
        <note>catalytic</note>
    </ligand>
</feature>
<dbReference type="InterPro" id="IPR004794">
    <property type="entry name" value="Eubact_RibD"/>
</dbReference>
<feature type="binding site" evidence="16">
    <location>
        <position position="149"/>
    </location>
    <ligand>
        <name>NADP(+)</name>
        <dbReference type="ChEBI" id="CHEBI:58349"/>
    </ligand>
</feature>
<keyword evidence="7 14" id="KW-0479">Metal-binding</keyword>
<feature type="binding site" evidence="17">
    <location>
        <position position="70"/>
    </location>
    <ligand>
        <name>Zn(2+)</name>
        <dbReference type="ChEBI" id="CHEBI:29105"/>
        <note>catalytic</note>
    </ligand>
</feature>
<dbReference type="Gene3D" id="3.40.140.10">
    <property type="entry name" value="Cytidine Deaminase, domain 2"/>
    <property type="match status" value="1"/>
</dbReference>
<evidence type="ECO:0000256" key="6">
    <source>
        <dbReference type="ARBA" id="ARBA00022619"/>
    </source>
</evidence>
<dbReference type="EMBL" id="JACIVD010000054">
    <property type="protein sequence ID" value="MBB1122990.1"/>
    <property type="molecule type" value="Genomic_DNA"/>
</dbReference>
<evidence type="ECO:0000256" key="7">
    <source>
        <dbReference type="ARBA" id="ARBA00022723"/>
    </source>
</evidence>
<dbReference type="GO" id="GO:0009231">
    <property type="term" value="P:riboflavin biosynthetic process"/>
    <property type="evidence" value="ECO:0007669"/>
    <property type="project" value="UniProtKB-UniPathway"/>
</dbReference>
<dbReference type="NCBIfam" id="TIGR00326">
    <property type="entry name" value="eubact_ribD"/>
    <property type="match status" value="1"/>
</dbReference>
<evidence type="ECO:0000313" key="20">
    <source>
        <dbReference type="Proteomes" id="UP000547628"/>
    </source>
</evidence>
<evidence type="ECO:0000256" key="17">
    <source>
        <dbReference type="PIRSR" id="PIRSR006769-3"/>
    </source>
</evidence>
<feature type="domain" description="CMP/dCMP-type deaminase" evidence="18">
    <location>
        <begin position="1"/>
        <end position="109"/>
    </location>
</feature>
<feature type="active site" description="Proton donor" evidence="15">
    <location>
        <position position="46"/>
    </location>
</feature>
<name>A0A839H3K0_9LACO</name>
<feature type="binding site" evidence="17">
    <location>
        <position position="79"/>
    </location>
    <ligand>
        <name>Zn(2+)</name>
        <dbReference type="ChEBI" id="CHEBI:29105"/>
        <note>catalytic</note>
    </ligand>
</feature>
<dbReference type="InterPro" id="IPR002125">
    <property type="entry name" value="CMP_dCMP_dom"/>
</dbReference>
<evidence type="ECO:0000256" key="15">
    <source>
        <dbReference type="PIRSR" id="PIRSR006769-1"/>
    </source>
</evidence>
<dbReference type="EC" id="1.1.1.193" evidence="14"/>
<evidence type="ECO:0000256" key="12">
    <source>
        <dbReference type="ARBA" id="ARBA00049861"/>
    </source>
</evidence>
<keyword evidence="14 19" id="KW-0378">Hydrolase</keyword>
<feature type="binding site" evidence="16">
    <location>
        <position position="281"/>
    </location>
    <ligand>
        <name>substrate</name>
    </ligand>
</feature>
<evidence type="ECO:0000256" key="8">
    <source>
        <dbReference type="ARBA" id="ARBA00022833"/>
    </source>
</evidence>
<reference evidence="19 20" key="1">
    <citation type="submission" date="2020-07" db="EMBL/GenBank/DDBJ databases">
        <title>Description of Limosilactobacillus balticus sp. nov., Limosilactobacillus agrestis sp. nov., Limosilactobacillus albertensis sp. nov., Limosilactobacillus rudii sp. nov., Limosilactobacillus fastidiosus sp. nov., five novel Limosilactobacillus species isolated from the vertebrate gastrointestinal tract, and proposal of 6 subspecies of Limosilactobacillus reuteri adapted to the gastrointestinal tract of specific vertebrate hosts.</title>
        <authorList>
            <person name="Li F."/>
            <person name="Cheng C."/>
            <person name="Zheng J."/>
            <person name="Quevedo R.M."/>
            <person name="Li J."/>
            <person name="Roos S."/>
            <person name="Gaenzle M.G."/>
            <person name="Walter J."/>
        </authorList>
    </citation>
    <scope>NUCLEOTIDE SEQUENCE [LARGE SCALE GENOMIC DNA]</scope>
    <source>
        <strain evidence="19 20">Lr3000</strain>
    </source>
</reference>
<keyword evidence="8 14" id="KW-0862">Zinc</keyword>
<dbReference type="CDD" id="cd01284">
    <property type="entry name" value="Riboflavin_deaminase-reductase"/>
    <property type="match status" value="1"/>
</dbReference>
<dbReference type="Gene3D" id="3.40.430.10">
    <property type="entry name" value="Dihydrofolate Reductase, subunit A"/>
    <property type="match status" value="1"/>
</dbReference>
<sequence length="346" mass="38867">MQIAIDEAFTAGIETWKNPRVGAVIVKNNRVLSRGHTHKYGGIHAEKDAIRKVSREKLKGATLYVTLEPCNHYGKQPPCTQAIIDAEIERVVIAETDPHKLVTGKGIAALQEKNITVKTGVLEDIARKLNLHYDFFYHHQRPWITLKQAVSLDYRVAARQGQRTAITNAQVSEFVHTERSNFQGILIGSQTAIIDNPTLLTTISSDFPPVRIVLDRRGRLINYPSLNLLTDKRAPTWIFTENSELQGKFNTNVSIFFKQKWTIEGIIQKLGHEGMQSVYVEGGPSVHHAFLRQNLVEELITYVAPQLIGKGGVMGMQSDGQVSFTEQDIKVIGNNIRIVERKIENV</sequence>
<dbReference type="PROSITE" id="PS51747">
    <property type="entry name" value="CYT_DCMP_DEAMINASES_2"/>
    <property type="match status" value="1"/>
</dbReference>
<comment type="caution">
    <text evidence="19">The sequence shown here is derived from an EMBL/GenBank/DDBJ whole genome shotgun (WGS) entry which is preliminary data.</text>
</comment>
<evidence type="ECO:0000256" key="4">
    <source>
        <dbReference type="ARBA" id="ARBA00005259"/>
    </source>
</evidence>
<comment type="cofactor">
    <cofactor evidence="14 17">
        <name>Zn(2+)</name>
        <dbReference type="ChEBI" id="CHEBI:29105"/>
    </cofactor>
    <text evidence="14 17">Binds 1 zinc ion.</text>
</comment>
<dbReference type="Pfam" id="PF00383">
    <property type="entry name" value="dCMP_cyt_deam_1"/>
    <property type="match status" value="1"/>
</dbReference>
<evidence type="ECO:0000256" key="10">
    <source>
        <dbReference type="ARBA" id="ARBA00023002"/>
    </source>
</evidence>
<dbReference type="PROSITE" id="PS00903">
    <property type="entry name" value="CYT_DCMP_DEAMINASES_1"/>
    <property type="match status" value="1"/>
</dbReference>
<evidence type="ECO:0000256" key="5">
    <source>
        <dbReference type="ARBA" id="ARBA00007417"/>
    </source>
</evidence>
<dbReference type="EC" id="3.5.4.26" evidence="14"/>
<proteinExistence type="inferred from homology"/>
<dbReference type="SUPFAM" id="SSF53927">
    <property type="entry name" value="Cytidine deaminase-like"/>
    <property type="match status" value="1"/>
</dbReference>
<evidence type="ECO:0000313" key="19">
    <source>
        <dbReference type="EMBL" id="MBB1122990.1"/>
    </source>
</evidence>
<dbReference type="PANTHER" id="PTHR38011">
    <property type="entry name" value="DIHYDROFOLATE REDUCTASE FAMILY PROTEIN (AFU_ORTHOLOGUE AFUA_8G06820)"/>
    <property type="match status" value="1"/>
</dbReference>
<dbReference type="Pfam" id="PF01872">
    <property type="entry name" value="RibD_C"/>
    <property type="match status" value="1"/>
</dbReference>
<comment type="function">
    <text evidence="1 14">Converts 2,5-diamino-6-(ribosylamino)-4(3h)-pyrimidinone 5'-phosphate into 5-amino-6-(ribosylamino)-2,4(1h,3h)-pyrimidinedione 5'-phosphate.</text>
</comment>
<dbReference type="UniPathway" id="UPA00275">
    <property type="reaction ID" value="UER00401"/>
</dbReference>
<evidence type="ECO:0000256" key="13">
    <source>
        <dbReference type="ARBA" id="ARBA00049886"/>
    </source>
</evidence>
<evidence type="ECO:0000256" key="2">
    <source>
        <dbReference type="ARBA" id="ARBA00004882"/>
    </source>
</evidence>
<evidence type="ECO:0000256" key="14">
    <source>
        <dbReference type="PIRNR" id="PIRNR006769"/>
    </source>
</evidence>
<comment type="similarity">
    <text evidence="5 14">In the C-terminal section; belongs to the HTP reductase family.</text>
</comment>
<evidence type="ECO:0000259" key="18">
    <source>
        <dbReference type="PROSITE" id="PS51747"/>
    </source>
</evidence>
<keyword evidence="9 14" id="KW-0521">NADP</keyword>
<feature type="binding site" evidence="16">
    <location>
        <begin position="283"/>
        <end position="289"/>
    </location>
    <ligand>
        <name>NADP(+)</name>
        <dbReference type="ChEBI" id="CHEBI:58349"/>
    </ligand>
</feature>
<keyword evidence="6 14" id="KW-0686">Riboflavin biosynthesis</keyword>
<dbReference type="InterPro" id="IPR050765">
    <property type="entry name" value="Riboflavin_Biosynth_HTPR"/>
</dbReference>
<comment type="catalytic activity">
    <reaction evidence="13 14">
        <text>2,5-diamino-6-hydroxy-4-(5-phosphoribosylamino)-pyrimidine + H2O + H(+) = 5-amino-6-(5-phospho-D-ribosylamino)uracil + NH4(+)</text>
        <dbReference type="Rhea" id="RHEA:21868"/>
        <dbReference type="ChEBI" id="CHEBI:15377"/>
        <dbReference type="ChEBI" id="CHEBI:15378"/>
        <dbReference type="ChEBI" id="CHEBI:28938"/>
        <dbReference type="ChEBI" id="CHEBI:58453"/>
        <dbReference type="ChEBI" id="CHEBI:58614"/>
        <dbReference type="EC" id="3.5.4.26"/>
    </reaction>
</comment>
<protein>
    <recommendedName>
        <fullName evidence="14">Riboflavin biosynthesis protein RibD</fullName>
    </recommendedName>
    <domain>
        <recommendedName>
            <fullName evidence="14">Diaminohydroxyphosphoribosylaminopyrimidine deaminase</fullName>
            <shortName evidence="14">DRAP deaminase</shortName>
            <ecNumber evidence="14">3.5.4.26</ecNumber>
        </recommendedName>
        <alternativeName>
            <fullName evidence="14">Riboflavin-specific deaminase</fullName>
        </alternativeName>
    </domain>
    <domain>
        <recommendedName>
            <fullName evidence="14">5-amino-6-(5-phosphoribosylamino)uracil reductase</fullName>
            <ecNumber evidence="14">1.1.1.193</ecNumber>
        </recommendedName>
        <alternativeName>
            <fullName evidence="14">HTP reductase</fullName>
        </alternativeName>
    </domain>
</protein>
<feature type="binding site" evidence="16">
    <location>
        <position position="179"/>
    </location>
    <ligand>
        <name>substrate</name>
    </ligand>
</feature>
<dbReference type="GO" id="GO:0008835">
    <property type="term" value="F:diaminohydroxyphosphoribosylaminopyrimidine deaminase activity"/>
    <property type="evidence" value="ECO:0007669"/>
    <property type="project" value="UniProtKB-EC"/>
</dbReference>
<dbReference type="AlphaFoldDB" id="A0A839H3K0"/>